<name>A0A835IVW0_9MAGN</name>
<protein>
    <recommendedName>
        <fullName evidence="3">Dienelactone hydrolase domain-containing protein</fullName>
    </recommendedName>
</protein>
<keyword evidence="2" id="KW-1185">Reference proteome</keyword>
<organism evidence="1 2">
    <name type="scientific">Coptis chinensis</name>
    <dbReference type="NCBI Taxonomy" id="261450"/>
    <lineage>
        <taxon>Eukaryota</taxon>
        <taxon>Viridiplantae</taxon>
        <taxon>Streptophyta</taxon>
        <taxon>Embryophyta</taxon>
        <taxon>Tracheophyta</taxon>
        <taxon>Spermatophyta</taxon>
        <taxon>Magnoliopsida</taxon>
        <taxon>Ranunculales</taxon>
        <taxon>Ranunculaceae</taxon>
        <taxon>Coptidoideae</taxon>
        <taxon>Coptis</taxon>
    </lineage>
</organism>
<accession>A0A835IVW0</accession>
<dbReference type="AlphaFoldDB" id="A0A835IVW0"/>
<gene>
    <name evidence="1" type="ORF">IFM89_000711</name>
</gene>
<sequence length="71" mass="7698">MTLLFYESLSLFIRDEGDEMEKPVIAALKSKGISSIGAAGFCWGELAFKGLSCPSTKLEVIIAPDNYIVVL</sequence>
<evidence type="ECO:0000313" key="2">
    <source>
        <dbReference type="Proteomes" id="UP000631114"/>
    </source>
</evidence>
<dbReference type="EMBL" id="JADFTS010000001">
    <property type="protein sequence ID" value="KAF9623222.1"/>
    <property type="molecule type" value="Genomic_DNA"/>
</dbReference>
<proteinExistence type="predicted"/>
<reference evidence="1 2" key="1">
    <citation type="submission" date="2020-10" db="EMBL/GenBank/DDBJ databases">
        <title>The Coptis chinensis genome and diversification of protoberbering-type alkaloids.</title>
        <authorList>
            <person name="Wang B."/>
            <person name="Shu S."/>
            <person name="Song C."/>
            <person name="Liu Y."/>
        </authorList>
    </citation>
    <scope>NUCLEOTIDE SEQUENCE [LARGE SCALE GENOMIC DNA]</scope>
    <source>
        <strain evidence="1">HL-2020</strain>
        <tissue evidence="1">Leaf</tissue>
    </source>
</reference>
<evidence type="ECO:0000313" key="1">
    <source>
        <dbReference type="EMBL" id="KAF9623222.1"/>
    </source>
</evidence>
<comment type="caution">
    <text evidence="1">The sequence shown here is derived from an EMBL/GenBank/DDBJ whole genome shotgun (WGS) entry which is preliminary data.</text>
</comment>
<dbReference type="Proteomes" id="UP000631114">
    <property type="component" value="Unassembled WGS sequence"/>
</dbReference>
<evidence type="ECO:0008006" key="3">
    <source>
        <dbReference type="Google" id="ProtNLM"/>
    </source>
</evidence>
<dbReference type="OrthoDB" id="1745828at2759"/>